<evidence type="ECO:0000259" key="7">
    <source>
        <dbReference type="PROSITE" id="PS50885"/>
    </source>
</evidence>
<dbReference type="FunFam" id="1.10.287.950:FF:000001">
    <property type="entry name" value="Methyl-accepting chemotaxis sensory transducer"/>
    <property type="match status" value="1"/>
</dbReference>
<evidence type="ECO:0000256" key="4">
    <source>
        <dbReference type="PROSITE-ProRule" id="PRU00284"/>
    </source>
</evidence>
<evidence type="ECO:0000313" key="8">
    <source>
        <dbReference type="EMBL" id="MXR68346.1"/>
    </source>
</evidence>
<feature type="transmembrane region" description="Helical" evidence="5">
    <location>
        <begin position="189"/>
        <end position="209"/>
    </location>
</feature>
<sequence>MNIRDLSVVKKIWASYLTVFVVFAIVAMLLILSLSALNDNIRVLTDKSLPSVAILKGIQVDITKVRKDEFSLLPNSDNPKIGQWLQDLDRWRADVQAGISAYESLRLNEQERQSFKVFKDTWNQYIRETSPYNDLLSKGDADMANQVVLASFGTYSKALSSLDDTLGLNDALVKQIGEDVNHEALSTQYSAGIGALVIIVVIALASTLLSRAICRPIDRALTFAANIAKGQLNNTIDEQALTQDELGTLLRELVTMQSNLHSLVSEINDSTIQLTAAVEEVSAISAQNASSMQNQQLELSSVASAMTQMQAAVGEVAQNTENGATSAYSATEIAKQGTETLAQTIAVIERVSQTIQESDLLAQELESSSNNINMVVDVIRGIAEQTNLLALNAAIEAARAGEQGRGFAVVADEVRSLAQRTQDSTAQIVDIVNQLQENSSKIGHSSQECQTGIGQCVEQVNAAGSQIGEIEHSVENIAQMSTQIATACSEQNAVSEELNRSVDHINNVSTEMTEGASQTAIACQEISNLAHSLKARIETFKL</sequence>
<comment type="caution">
    <text evidence="8">The sequence shown here is derived from an EMBL/GenBank/DDBJ whole genome shotgun (WGS) entry which is preliminary data.</text>
</comment>
<evidence type="ECO:0000313" key="9">
    <source>
        <dbReference type="Proteomes" id="UP000474778"/>
    </source>
</evidence>
<dbReference type="RefSeq" id="WP_160794550.1">
    <property type="nucleotide sequence ID" value="NZ_WRPA01000004.1"/>
</dbReference>
<feature type="domain" description="Methyl-accepting transducer" evidence="6">
    <location>
        <begin position="270"/>
        <end position="506"/>
    </location>
</feature>
<dbReference type="AlphaFoldDB" id="A0A6L7HVJ6"/>
<dbReference type="Pfam" id="PF00015">
    <property type="entry name" value="MCPsignal"/>
    <property type="match status" value="1"/>
</dbReference>
<dbReference type="PANTHER" id="PTHR32089">
    <property type="entry name" value="METHYL-ACCEPTING CHEMOTAXIS PROTEIN MCPB"/>
    <property type="match status" value="1"/>
</dbReference>
<feature type="domain" description="HAMP" evidence="7">
    <location>
        <begin position="211"/>
        <end position="265"/>
    </location>
</feature>
<dbReference type="SUPFAM" id="SSF58104">
    <property type="entry name" value="Methyl-accepting chemotaxis protein (MCP) signaling domain"/>
    <property type="match status" value="1"/>
</dbReference>
<dbReference type="PROSITE" id="PS50885">
    <property type="entry name" value="HAMP"/>
    <property type="match status" value="1"/>
</dbReference>
<reference evidence="8 9" key="1">
    <citation type="submission" date="2019-12" db="EMBL/GenBank/DDBJ databases">
        <title>Shewanella insulae sp. nov., isolated from a tidal flat.</title>
        <authorList>
            <person name="Yoon J.-H."/>
        </authorList>
    </citation>
    <scope>NUCLEOTIDE SEQUENCE [LARGE SCALE GENOMIC DNA]</scope>
    <source>
        <strain evidence="8 9">JBTF-M18</strain>
    </source>
</reference>
<name>A0A6L7HVJ6_9GAMM</name>
<keyword evidence="5" id="KW-0472">Membrane</keyword>
<evidence type="ECO:0000256" key="2">
    <source>
        <dbReference type="ARBA" id="ARBA00023224"/>
    </source>
</evidence>
<evidence type="ECO:0000256" key="3">
    <source>
        <dbReference type="ARBA" id="ARBA00029447"/>
    </source>
</evidence>
<dbReference type="PANTHER" id="PTHR32089:SF120">
    <property type="entry name" value="METHYL-ACCEPTING CHEMOTAXIS PROTEIN TLPQ"/>
    <property type="match status" value="1"/>
</dbReference>
<feature type="transmembrane region" description="Helical" evidence="5">
    <location>
        <begin position="12"/>
        <end position="37"/>
    </location>
</feature>
<comment type="similarity">
    <text evidence="3">Belongs to the methyl-accepting chemotaxis (MCP) protein family.</text>
</comment>
<dbReference type="Pfam" id="PF12729">
    <property type="entry name" value="4HB_MCP_1"/>
    <property type="match status" value="1"/>
</dbReference>
<evidence type="ECO:0000256" key="5">
    <source>
        <dbReference type="SAM" id="Phobius"/>
    </source>
</evidence>
<keyword evidence="9" id="KW-1185">Reference proteome</keyword>
<keyword evidence="2 4" id="KW-0807">Transducer</keyword>
<proteinExistence type="inferred from homology"/>
<dbReference type="EMBL" id="WRPA01000004">
    <property type="protein sequence ID" value="MXR68346.1"/>
    <property type="molecule type" value="Genomic_DNA"/>
</dbReference>
<comment type="subcellular location">
    <subcellularLocation>
        <location evidence="1">Membrane</location>
    </subcellularLocation>
</comment>
<dbReference type="CDD" id="cd11386">
    <property type="entry name" value="MCP_signal"/>
    <property type="match status" value="1"/>
</dbReference>
<protein>
    <submittedName>
        <fullName evidence="8">HAMP domain-containing protein</fullName>
    </submittedName>
</protein>
<dbReference type="InterPro" id="IPR003660">
    <property type="entry name" value="HAMP_dom"/>
</dbReference>
<keyword evidence="5" id="KW-1133">Transmembrane helix</keyword>
<evidence type="ECO:0000256" key="1">
    <source>
        <dbReference type="ARBA" id="ARBA00004370"/>
    </source>
</evidence>
<evidence type="ECO:0000259" key="6">
    <source>
        <dbReference type="PROSITE" id="PS50111"/>
    </source>
</evidence>
<dbReference type="Gene3D" id="1.10.287.950">
    <property type="entry name" value="Methyl-accepting chemotaxis protein"/>
    <property type="match status" value="1"/>
</dbReference>
<dbReference type="Proteomes" id="UP000474778">
    <property type="component" value="Unassembled WGS sequence"/>
</dbReference>
<keyword evidence="5" id="KW-0812">Transmembrane</keyword>
<dbReference type="SMART" id="SM00304">
    <property type="entry name" value="HAMP"/>
    <property type="match status" value="1"/>
</dbReference>
<gene>
    <name evidence="8" type="ORF">GNT65_06600</name>
</gene>
<dbReference type="GO" id="GO:0007165">
    <property type="term" value="P:signal transduction"/>
    <property type="evidence" value="ECO:0007669"/>
    <property type="project" value="UniProtKB-KW"/>
</dbReference>
<dbReference type="InterPro" id="IPR024478">
    <property type="entry name" value="HlyB_4HB_MCP"/>
</dbReference>
<dbReference type="GO" id="GO:0006935">
    <property type="term" value="P:chemotaxis"/>
    <property type="evidence" value="ECO:0007669"/>
    <property type="project" value="UniProtKB-ARBA"/>
</dbReference>
<accession>A0A6L7HVJ6</accession>
<dbReference type="SMART" id="SM00283">
    <property type="entry name" value="MA"/>
    <property type="match status" value="1"/>
</dbReference>
<dbReference type="InterPro" id="IPR004089">
    <property type="entry name" value="MCPsignal_dom"/>
</dbReference>
<organism evidence="8 9">
    <name type="scientific">Shewanella insulae</name>
    <dbReference type="NCBI Taxonomy" id="2681496"/>
    <lineage>
        <taxon>Bacteria</taxon>
        <taxon>Pseudomonadati</taxon>
        <taxon>Pseudomonadota</taxon>
        <taxon>Gammaproteobacteria</taxon>
        <taxon>Alteromonadales</taxon>
        <taxon>Shewanellaceae</taxon>
        <taxon>Shewanella</taxon>
    </lineage>
</organism>
<dbReference type="PROSITE" id="PS50111">
    <property type="entry name" value="CHEMOTAXIS_TRANSDUC_2"/>
    <property type="match status" value="1"/>
</dbReference>
<dbReference type="GO" id="GO:0016020">
    <property type="term" value="C:membrane"/>
    <property type="evidence" value="ECO:0007669"/>
    <property type="project" value="UniProtKB-SubCell"/>
</dbReference>